<protein>
    <recommendedName>
        <fullName evidence="4">Holin-X, holin superfamily III</fullName>
    </recommendedName>
</protein>
<proteinExistence type="predicted"/>
<keyword evidence="1" id="KW-1133">Transmembrane helix</keyword>
<evidence type="ECO:0008006" key="4">
    <source>
        <dbReference type="Google" id="ProtNLM"/>
    </source>
</evidence>
<comment type="caution">
    <text evidence="2">The sequence shown here is derived from an EMBL/GenBank/DDBJ whole genome shotgun (WGS) entry which is preliminary data.</text>
</comment>
<evidence type="ECO:0000256" key="1">
    <source>
        <dbReference type="SAM" id="Phobius"/>
    </source>
</evidence>
<evidence type="ECO:0000313" key="2">
    <source>
        <dbReference type="EMBL" id="NAW51132.1"/>
    </source>
</evidence>
<evidence type="ECO:0000313" key="3">
    <source>
        <dbReference type="Proteomes" id="UP000553459"/>
    </source>
</evidence>
<accession>A0A845PSC9</accession>
<name>A0A845PSC9_9FLAO</name>
<feature type="transmembrane region" description="Helical" evidence="1">
    <location>
        <begin position="63"/>
        <end position="84"/>
    </location>
</feature>
<gene>
    <name evidence="2" type="ORF">GNY06_07005</name>
</gene>
<dbReference type="Pfam" id="PF07332">
    <property type="entry name" value="Phage_holin_3_6"/>
    <property type="match status" value="1"/>
</dbReference>
<reference evidence="2 3" key="1">
    <citation type="submission" date="2019-11" db="EMBL/GenBank/DDBJ databases">
        <title>Characterization of Elizabethkingia argenteiflava sp. nov., isolated from inner surface of Soybean Pods.</title>
        <authorList>
            <person name="Mo S."/>
        </authorList>
    </citation>
    <scope>NUCLEOTIDE SEQUENCE [LARGE SCALE GENOMIC DNA]</scope>
    <source>
        <strain evidence="2 3">YB22</strain>
    </source>
</reference>
<sequence length="102" mass="11703">MFSIISDYLKKKMDLFKLEVVEKTLTSAGAITFSILLLAMLTFFIGLLSVGISLWLGDILQNISYGFLSVSGFYLFIIILMIIFKKKLKKEFTNLILKYFNN</sequence>
<dbReference type="Proteomes" id="UP000553459">
    <property type="component" value="Unassembled WGS sequence"/>
</dbReference>
<dbReference type="RefSeq" id="WP_166519419.1">
    <property type="nucleotide sequence ID" value="NZ_JAAABJ010000509.1"/>
</dbReference>
<dbReference type="InterPro" id="IPR009937">
    <property type="entry name" value="Phage_holin_3_6"/>
</dbReference>
<organism evidence="2 3">
    <name type="scientific">Elizabethkingia argenteiflava</name>
    <dbReference type="NCBI Taxonomy" id="2681556"/>
    <lineage>
        <taxon>Bacteria</taxon>
        <taxon>Pseudomonadati</taxon>
        <taxon>Bacteroidota</taxon>
        <taxon>Flavobacteriia</taxon>
        <taxon>Flavobacteriales</taxon>
        <taxon>Weeksellaceae</taxon>
        <taxon>Elizabethkingia</taxon>
    </lineage>
</organism>
<keyword evidence="3" id="KW-1185">Reference proteome</keyword>
<dbReference type="EMBL" id="JAAABJ010000509">
    <property type="protein sequence ID" value="NAW51132.1"/>
    <property type="molecule type" value="Genomic_DNA"/>
</dbReference>
<feature type="transmembrane region" description="Helical" evidence="1">
    <location>
        <begin position="33"/>
        <end position="57"/>
    </location>
</feature>
<keyword evidence="1" id="KW-0472">Membrane</keyword>
<dbReference type="AlphaFoldDB" id="A0A845PSC9"/>
<keyword evidence="1" id="KW-0812">Transmembrane</keyword>